<reference evidence="3 6" key="2">
    <citation type="submission" date="2019-08" db="EMBL/GenBank/DDBJ databases">
        <title>The genome sequence of a newly discovered highly antifungal drug resistant Aspergillus species, Aspergillus tanneri NIH 1004.</title>
        <authorList>
            <person name="Mounaud S."/>
            <person name="Singh I."/>
            <person name="Joardar V."/>
            <person name="Pakala S."/>
            <person name="Pakala S."/>
            <person name="Venepally P."/>
            <person name="Chung J.K."/>
            <person name="Losada L."/>
            <person name="Nierman W.C."/>
        </authorList>
    </citation>
    <scope>NUCLEOTIDE SEQUENCE [LARGE SCALE GENOMIC DNA]</scope>
    <source>
        <strain evidence="3 6">NIH1004</strain>
    </source>
</reference>
<dbReference type="Proteomes" id="UP000308092">
    <property type="component" value="Unassembled WGS sequence"/>
</dbReference>
<comment type="caution">
    <text evidence="4">The sequence shown here is derived from an EMBL/GenBank/DDBJ whole genome shotgun (WGS) entry which is preliminary data.</text>
</comment>
<dbReference type="EMBL" id="SOSA01000011">
    <property type="protein sequence ID" value="THC99765.1"/>
    <property type="molecule type" value="Genomic_DNA"/>
</dbReference>
<name>A0A4S3JWD8_9EURO</name>
<dbReference type="EMBL" id="QUQM01000001">
    <property type="protein sequence ID" value="KAA8650356.1"/>
    <property type="molecule type" value="Genomic_DNA"/>
</dbReference>
<feature type="compositionally biased region" description="Basic and acidic residues" evidence="1">
    <location>
        <begin position="36"/>
        <end position="72"/>
    </location>
</feature>
<evidence type="ECO:0000313" key="3">
    <source>
        <dbReference type="EMBL" id="KAA8650356.1"/>
    </source>
</evidence>
<sequence>MRFSLAALATLLMAGVAFAAPSPAGDSSSPANPVDKPADESHSDPGGHDQYDSHHGKHDDHDPHHGKHDDHDHDVYIDKLNYVTNNYYCIDDHHLLDLSLLSSGDECARGALLDLGLL</sequence>
<feature type="compositionally biased region" description="Low complexity" evidence="1">
    <location>
        <begin position="21"/>
        <end position="33"/>
    </location>
</feature>
<protein>
    <submittedName>
        <fullName evidence="4">Uncharacterized protein</fullName>
    </submittedName>
</protein>
<evidence type="ECO:0000313" key="5">
    <source>
        <dbReference type="Proteomes" id="UP000308092"/>
    </source>
</evidence>
<dbReference type="VEuPathDB" id="FungiDB:EYZ11_000695"/>
<dbReference type="Proteomes" id="UP000324241">
    <property type="component" value="Unassembled WGS sequence"/>
</dbReference>
<evidence type="ECO:0000313" key="4">
    <source>
        <dbReference type="EMBL" id="THC99765.1"/>
    </source>
</evidence>
<feature type="signal peptide" evidence="2">
    <location>
        <begin position="1"/>
        <end position="19"/>
    </location>
</feature>
<dbReference type="GeneID" id="54325742"/>
<gene>
    <name evidence="3" type="ORF">ATNIH1004_003040</name>
    <name evidence="4" type="ORF">EYZ11_000695</name>
</gene>
<feature type="region of interest" description="Disordered" evidence="1">
    <location>
        <begin position="21"/>
        <end position="72"/>
    </location>
</feature>
<dbReference type="RefSeq" id="XP_033429717.1">
    <property type="nucleotide sequence ID" value="XM_033567722.1"/>
</dbReference>
<evidence type="ECO:0000256" key="2">
    <source>
        <dbReference type="SAM" id="SignalP"/>
    </source>
</evidence>
<feature type="chain" id="PRO_5044089241" evidence="2">
    <location>
        <begin position="20"/>
        <end position="118"/>
    </location>
</feature>
<keyword evidence="2" id="KW-0732">Signal</keyword>
<evidence type="ECO:0000313" key="6">
    <source>
        <dbReference type="Proteomes" id="UP000324241"/>
    </source>
</evidence>
<accession>A0A4S3JWD8</accession>
<reference evidence="4 5" key="1">
    <citation type="submission" date="2019-03" db="EMBL/GenBank/DDBJ databases">
        <title>The genome sequence of a newly discovered highly antifungal drug resistant Aspergillus species, Aspergillus tanneri NIH 1004.</title>
        <authorList>
            <person name="Mounaud S."/>
            <person name="Singh I."/>
            <person name="Joardar V."/>
            <person name="Pakala S."/>
            <person name="Pakala S."/>
            <person name="Venepally P."/>
            <person name="Hoover J."/>
            <person name="Nierman W."/>
            <person name="Chung J."/>
            <person name="Losada L."/>
        </authorList>
    </citation>
    <scope>NUCLEOTIDE SEQUENCE [LARGE SCALE GENOMIC DNA]</scope>
    <source>
        <strain evidence="4 5">NIH1004</strain>
    </source>
</reference>
<evidence type="ECO:0000256" key="1">
    <source>
        <dbReference type="SAM" id="MobiDB-lite"/>
    </source>
</evidence>
<keyword evidence="5" id="KW-1185">Reference proteome</keyword>
<proteinExistence type="predicted"/>
<organism evidence="4 5">
    <name type="scientific">Aspergillus tanneri</name>
    <dbReference type="NCBI Taxonomy" id="1220188"/>
    <lineage>
        <taxon>Eukaryota</taxon>
        <taxon>Fungi</taxon>
        <taxon>Dikarya</taxon>
        <taxon>Ascomycota</taxon>
        <taxon>Pezizomycotina</taxon>
        <taxon>Eurotiomycetes</taxon>
        <taxon>Eurotiomycetidae</taxon>
        <taxon>Eurotiales</taxon>
        <taxon>Aspergillaceae</taxon>
        <taxon>Aspergillus</taxon>
        <taxon>Aspergillus subgen. Circumdati</taxon>
    </lineage>
</organism>
<dbReference type="AlphaFoldDB" id="A0A4S3JWD8"/>